<dbReference type="GO" id="GO:0055085">
    <property type="term" value="P:transmembrane transport"/>
    <property type="evidence" value="ECO:0007669"/>
    <property type="project" value="InterPro"/>
</dbReference>
<dbReference type="InterPro" id="IPR001902">
    <property type="entry name" value="SLC26A/SulP_fam"/>
</dbReference>
<evidence type="ECO:0000256" key="5">
    <source>
        <dbReference type="SAM" id="Phobius"/>
    </source>
</evidence>
<keyword evidence="3 5" id="KW-1133">Transmembrane helix</keyword>
<feature type="transmembrane region" description="Helical" evidence="5">
    <location>
        <begin position="51"/>
        <end position="82"/>
    </location>
</feature>
<gene>
    <name evidence="7" type="ORF">SAMN06296273_0966</name>
</gene>
<feature type="transmembrane region" description="Helical" evidence="5">
    <location>
        <begin position="386"/>
        <end position="414"/>
    </location>
</feature>
<dbReference type="GO" id="GO:0016020">
    <property type="term" value="C:membrane"/>
    <property type="evidence" value="ECO:0007669"/>
    <property type="project" value="UniProtKB-SubCell"/>
</dbReference>
<evidence type="ECO:0000313" key="7">
    <source>
        <dbReference type="EMBL" id="SNX59521.1"/>
    </source>
</evidence>
<reference evidence="7 8" key="1">
    <citation type="submission" date="2017-08" db="EMBL/GenBank/DDBJ databases">
        <authorList>
            <person name="de Groot N.N."/>
        </authorList>
    </citation>
    <scope>NUCLEOTIDE SEQUENCE [LARGE SCALE GENOMIC DNA]</scope>
    <source>
        <strain evidence="7 8">Nm15</strain>
    </source>
</reference>
<evidence type="ECO:0000256" key="3">
    <source>
        <dbReference type="ARBA" id="ARBA00022989"/>
    </source>
</evidence>
<feature type="transmembrane region" description="Helical" evidence="5">
    <location>
        <begin position="210"/>
        <end position="230"/>
    </location>
</feature>
<feature type="transmembrane region" description="Helical" evidence="5">
    <location>
        <begin position="179"/>
        <end position="198"/>
    </location>
</feature>
<evidence type="ECO:0000256" key="4">
    <source>
        <dbReference type="ARBA" id="ARBA00023136"/>
    </source>
</evidence>
<sequence length="516" mass="55456">MIKKLEWKGFCTMTRKDVQRDFLASVVVFLVALPLCMGIAIASGVPPVKGIITGIVGGLIVGLLAGCPLQISGPAAGLTVLVFDMIQRFGVDKLGIVVLAAGAIQILAGFLQLGQWFRAVSPAVIQGMLAGIGVLILASQFHIMIGDTPKESGLENILTIPEAMRKGLIPHEGDDPSHWVSAHIGILTIAVIILWQFLVPKRFQFVPAPLVGVLVASGVAYVQNLSIDYIEFRDSLGSSIDFLKIEDFASLLDPSLLSIAIAIAFIASAETLLCATAVDHMHSGPRTRYNREMSAQGVGNLLCGFLGALPMTGVIVRSKANIQSGGRTRVSAILHGGWLLLFAGLFPQILERVPIASLAALLVYTGYTLINVQAIRTLSMFGRGEVAVYAVTLVTIVTTNLLIGVLAGFGVALAKLIYSTNTLKVSVDPGINDKPISIKFSGAATFVSLPKMANILDDIPLKRNVHLDFEDLRYIDRACLNLLVSWKRFYEARNGTVSFDWKALENRLLGGKWGQE</sequence>
<keyword evidence="4 5" id="KW-0472">Membrane</keyword>
<feature type="transmembrane region" description="Helical" evidence="5">
    <location>
        <begin position="94"/>
        <end position="117"/>
    </location>
</feature>
<feature type="transmembrane region" description="Helical" evidence="5">
    <location>
        <begin position="251"/>
        <end position="278"/>
    </location>
</feature>
<dbReference type="AlphaFoldDB" id="A0A285BW49"/>
<dbReference type="Proteomes" id="UP000242498">
    <property type="component" value="Chromosome I"/>
</dbReference>
<dbReference type="RefSeq" id="WP_231990395.1">
    <property type="nucleotide sequence ID" value="NZ_LT907782.1"/>
</dbReference>
<dbReference type="InterPro" id="IPR036513">
    <property type="entry name" value="STAS_dom_sf"/>
</dbReference>
<feature type="domain" description="SLC26A/SulP transporter" evidence="6">
    <location>
        <begin position="19"/>
        <end position="392"/>
    </location>
</feature>
<keyword evidence="2 5" id="KW-0812">Transmembrane</keyword>
<evidence type="ECO:0000313" key="8">
    <source>
        <dbReference type="Proteomes" id="UP000242498"/>
    </source>
</evidence>
<feature type="transmembrane region" description="Helical" evidence="5">
    <location>
        <begin position="21"/>
        <end position="45"/>
    </location>
</feature>
<organism evidence="7 8">
    <name type="scientific">Nitrosomonas ureae</name>
    <dbReference type="NCBI Taxonomy" id="44577"/>
    <lineage>
        <taxon>Bacteria</taxon>
        <taxon>Pseudomonadati</taxon>
        <taxon>Pseudomonadota</taxon>
        <taxon>Betaproteobacteria</taxon>
        <taxon>Nitrosomonadales</taxon>
        <taxon>Nitrosomonadaceae</taxon>
        <taxon>Nitrosomonas</taxon>
    </lineage>
</organism>
<name>A0A285BW49_9PROT</name>
<dbReference type="Pfam" id="PF00916">
    <property type="entry name" value="Sulfate_transp"/>
    <property type="match status" value="1"/>
</dbReference>
<evidence type="ECO:0000256" key="2">
    <source>
        <dbReference type="ARBA" id="ARBA00022692"/>
    </source>
</evidence>
<evidence type="ECO:0000256" key="1">
    <source>
        <dbReference type="ARBA" id="ARBA00004141"/>
    </source>
</evidence>
<dbReference type="EMBL" id="LT907782">
    <property type="protein sequence ID" value="SNX59521.1"/>
    <property type="molecule type" value="Genomic_DNA"/>
</dbReference>
<comment type="subcellular location">
    <subcellularLocation>
        <location evidence="1">Membrane</location>
        <topology evidence="1">Multi-pass membrane protein</topology>
    </subcellularLocation>
</comment>
<accession>A0A285BW49</accession>
<protein>
    <submittedName>
        <fullName evidence="7">Sulfate permease, MFS superfamily</fullName>
    </submittedName>
</protein>
<feature type="transmembrane region" description="Helical" evidence="5">
    <location>
        <begin position="330"/>
        <end position="349"/>
    </location>
</feature>
<evidence type="ECO:0000259" key="6">
    <source>
        <dbReference type="Pfam" id="PF00916"/>
    </source>
</evidence>
<dbReference type="SUPFAM" id="SSF52091">
    <property type="entry name" value="SpoIIaa-like"/>
    <property type="match status" value="1"/>
</dbReference>
<dbReference type="InterPro" id="IPR011547">
    <property type="entry name" value="SLC26A/SulP_dom"/>
</dbReference>
<feature type="transmembrane region" description="Helical" evidence="5">
    <location>
        <begin position="355"/>
        <end position="374"/>
    </location>
</feature>
<dbReference type="PANTHER" id="PTHR11814">
    <property type="entry name" value="SULFATE TRANSPORTER"/>
    <property type="match status" value="1"/>
</dbReference>
<feature type="transmembrane region" description="Helical" evidence="5">
    <location>
        <begin position="298"/>
        <end position="318"/>
    </location>
</feature>
<proteinExistence type="predicted"/>